<gene>
    <name evidence="2" type="ORF">CMUC_1158</name>
</gene>
<organism evidence="2 3">
    <name type="scientific">Campylobacter mucosalis CCUG 21559</name>
    <dbReference type="NCBI Taxonomy" id="1032067"/>
    <lineage>
        <taxon>Bacteria</taxon>
        <taxon>Pseudomonadati</taxon>
        <taxon>Campylobacterota</taxon>
        <taxon>Epsilonproteobacteria</taxon>
        <taxon>Campylobacterales</taxon>
        <taxon>Campylobacteraceae</taxon>
        <taxon>Campylobacter</taxon>
    </lineage>
</organism>
<dbReference type="EMBL" id="CP012542">
    <property type="protein sequence ID" value="QCD44932.1"/>
    <property type="molecule type" value="Genomic_DNA"/>
</dbReference>
<feature type="domain" description="HTH cro/C1-type" evidence="1">
    <location>
        <begin position="6"/>
        <end position="51"/>
    </location>
</feature>
<dbReference type="Pfam" id="PF01381">
    <property type="entry name" value="HTH_3"/>
    <property type="match status" value="1"/>
</dbReference>
<keyword evidence="3" id="KW-1185">Reference proteome</keyword>
<name>A0A6G5QH23_9BACT</name>
<dbReference type="SUPFAM" id="SSF47413">
    <property type="entry name" value="lambda repressor-like DNA-binding domains"/>
    <property type="match status" value="1"/>
</dbReference>
<reference evidence="2 3" key="1">
    <citation type="submission" date="2016-07" db="EMBL/GenBank/DDBJ databases">
        <title>Comparative genomics of the Campylobacter concisus group.</title>
        <authorList>
            <person name="Miller W.G."/>
            <person name="Yee E."/>
            <person name="Chapman M.H."/>
            <person name="Huynh S."/>
            <person name="Bono J.L."/>
            <person name="On S.L.W."/>
            <person name="StLeger J."/>
            <person name="Foster G."/>
            <person name="Parker C.T."/>
        </authorList>
    </citation>
    <scope>NUCLEOTIDE SEQUENCE [LARGE SCALE GENOMIC DNA]</scope>
    <source>
        <strain evidence="2 3">CCUG 21559</strain>
    </source>
</reference>
<dbReference type="PROSITE" id="PS50943">
    <property type="entry name" value="HTH_CROC1"/>
    <property type="match status" value="1"/>
</dbReference>
<dbReference type="CDD" id="cd00093">
    <property type="entry name" value="HTH_XRE"/>
    <property type="match status" value="1"/>
</dbReference>
<dbReference type="Proteomes" id="UP000503264">
    <property type="component" value="Chromosome"/>
</dbReference>
<dbReference type="AlphaFoldDB" id="A0A6G5QH23"/>
<dbReference type="InterPro" id="IPR001387">
    <property type="entry name" value="Cro/C1-type_HTH"/>
</dbReference>
<dbReference type="GO" id="GO:0003677">
    <property type="term" value="F:DNA binding"/>
    <property type="evidence" value="ECO:0007669"/>
    <property type="project" value="InterPro"/>
</dbReference>
<sequence>MKTKILTQNLIATELGITQGAVSGWFCGRTKPSIDNAIKLKQHFDIPIEAWSDIFSYIDNNSERFGAIKRLRRQHNGNTKV</sequence>
<dbReference type="Gene3D" id="1.10.260.40">
    <property type="entry name" value="lambda repressor-like DNA-binding domains"/>
    <property type="match status" value="1"/>
</dbReference>
<dbReference type="RefSeq" id="WP_171993853.1">
    <property type="nucleotide sequence ID" value="NZ_CP012542.1"/>
</dbReference>
<dbReference type="InterPro" id="IPR010982">
    <property type="entry name" value="Lambda_DNA-bd_dom_sf"/>
</dbReference>
<proteinExistence type="predicted"/>
<evidence type="ECO:0000313" key="2">
    <source>
        <dbReference type="EMBL" id="QCD44932.1"/>
    </source>
</evidence>
<evidence type="ECO:0000259" key="1">
    <source>
        <dbReference type="PROSITE" id="PS50943"/>
    </source>
</evidence>
<evidence type="ECO:0000313" key="3">
    <source>
        <dbReference type="Proteomes" id="UP000503264"/>
    </source>
</evidence>
<accession>A0A6G5QH23</accession>
<protein>
    <submittedName>
        <fullName evidence="2">Putative transcriptional regulator, XRE family</fullName>
    </submittedName>
</protein>